<reference evidence="2" key="1">
    <citation type="journal article" date="2016" name="Front. Microbiol.">
        <title>Molecular Keys to the Janthinobacterium and Duganella spp. Interaction with the Plant Pathogen Fusarium graminearum.</title>
        <authorList>
            <person name="Haack F.S."/>
            <person name="Poehlein A."/>
            <person name="Kroger C."/>
            <person name="Voigt C.A."/>
            <person name="Piepenbring M."/>
            <person name="Bode H.B."/>
            <person name="Daniel R."/>
            <person name="Schafer W."/>
            <person name="Streit W.R."/>
        </authorList>
    </citation>
    <scope>NUCLEOTIDE SEQUENCE [LARGE SCALE GENOMIC DNA]</scope>
    <source>
        <strain evidence="2">T54</strain>
    </source>
</reference>
<organism evidence="1 2">
    <name type="scientific">Duganella phyllosphaerae</name>
    <dbReference type="NCBI Taxonomy" id="762836"/>
    <lineage>
        <taxon>Bacteria</taxon>
        <taxon>Pseudomonadati</taxon>
        <taxon>Pseudomonadota</taxon>
        <taxon>Betaproteobacteria</taxon>
        <taxon>Burkholderiales</taxon>
        <taxon>Oxalobacteraceae</taxon>
        <taxon>Telluria group</taxon>
        <taxon>Duganella</taxon>
    </lineage>
</organism>
<gene>
    <name evidence="1" type="ORF">DUPY_43920</name>
</gene>
<sequence length="126" mass="13221">MLSPALMPAAVTSSVPVAASYVADVIDGATRGLATVMSSMLISKPSGLTMRTPKMPLKLAAAPRLSKPSSLMIRPVTDWPPPVGWKLASSAYTVNTTLPSKLPTALPVPILMLVRSNTPLLARRST</sequence>
<accession>A0A1E7WCN1</accession>
<evidence type="ECO:0000313" key="1">
    <source>
        <dbReference type="EMBL" id="OEZ95010.1"/>
    </source>
</evidence>
<comment type="caution">
    <text evidence="1">The sequence shown here is derived from an EMBL/GenBank/DDBJ whole genome shotgun (WGS) entry which is preliminary data.</text>
</comment>
<keyword evidence="2" id="KW-1185">Reference proteome</keyword>
<dbReference type="AlphaFoldDB" id="A0A1E7WCN1"/>
<dbReference type="Proteomes" id="UP000175989">
    <property type="component" value="Unassembled WGS sequence"/>
</dbReference>
<proteinExistence type="predicted"/>
<protein>
    <submittedName>
        <fullName evidence="1">Uncharacterized protein</fullName>
    </submittedName>
</protein>
<name>A0A1E7WCN1_9BURK</name>
<evidence type="ECO:0000313" key="2">
    <source>
        <dbReference type="Proteomes" id="UP000175989"/>
    </source>
</evidence>
<dbReference type="EMBL" id="LROM01000127">
    <property type="protein sequence ID" value="OEZ95010.1"/>
    <property type="molecule type" value="Genomic_DNA"/>
</dbReference>